<sequence>MEATVTLHALSAGHFTLPEHQFVSPVAETARKTVPSLAFLIQHRDLATGHLTRIVFDLGLRRDIKRYPVPLQKHITTRQPLTTEPDVVNSLAKGGLSPDDVDYIIYSHVHYDHVGEPRDFPASKFIVGNGVLALLNGATARSRGGHSFFEHDLLPEGRSVELPDPASDSQDWRKQQSLRMDGLDMTQEWRPYRNMPKTYDLFGDGSLLIVDSPGHLQGHINLLVRTGKDQLVYLAGDAFHDRRLLTGEKDIGKWHDAEGHVCCIHTNKEAAIATIKRIRELEAEGVEVIAAHDPDWEKMNGHRFFGAEC</sequence>
<gene>
    <name evidence="7" type="ORF">KCU98_g2588</name>
</gene>
<dbReference type="Proteomes" id="UP000729357">
    <property type="component" value="Unassembled WGS sequence"/>
</dbReference>
<keyword evidence="3" id="KW-0479">Metal-binding</keyword>
<keyword evidence="5" id="KW-0862">Zinc</keyword>
<organism evidence="7 8">
    <name type="scientific">Aureobasidium melanogenum</name>
    <name type="common">Aureobasidium pullulans var. melanogenum</name>
    <dbReference type="NCBI Taxonomy" id="46634"/>
    <lineage>
        <taxon>Eukaryota</taxon>
        <taxon>Fungi</taxon>
        <taxon>Dikarya</taxon>
        <taxon>Ascomycota</taxon>
        <taxon>Pezizomycotina</taxon>
        <taxon>Dothideomycetes</taxon>
        <taxon>Dothideomycetidae</taxon>
        <taxon>Dothideales</taxon>
        <taxon>Saccotheciaceae</taxon>
        <taxon>Aureobasidium</taxon>
    </lineage>
</organism>
<comment type="caution">
    <text evidence="7">The sequence shown here is derived from an EMBL/GenBank/DDBJ whole genome shotgun (WGS) entry which is preliminary data.</text>
</comment>
<keyword evidence="4" id="KW-0378">Hydrolase</keyword>
<evidence type="ECO:0000256" key="1">
    <source>
        <dbReference type="ARBA" id="ARBA00001947"/>
    </source>
</evidence>
<dbReference type="InterPro" id="IPR051013">
    <property type="entry name" value="MBL_superfamily_lactonases"/>
</dbReference>
<evidence type="ECO:0000256" key="4">
    <source>
        <dbReference type="ARBA" id="ARBA00022801"/>
    </source>
</evidence>
<evidence type="ECO:0000256" key="2">
    <source>
        <dbReference type="ARBA" id="ARBA00007749"/>
    </source>
</evidence>
<dbReference type="GO" id="GO:0016787">
    <property type="term" value="F:hydrolase activity"/>
    <property type="evidence" value="ECO:0007669"/>
    <property type="project" value="UniProtKB-KW"/>
</dbReference>
<dbReference type="SUPFAM" id="SSF56281">
    <property type="entry name" value="Metallo-hydrolase/oxidoreductase"/>
    <property type="match status" value="1"/>
</dbReference>
<name>A0A9P8G159_AURME</name>
<dbReference type="CDD" id="cd07730">
    <property type="entry name" value="metallo-hydrolase-like_MBL-fold"/>
    <property type="match status" value="1"/>
</dbReference>
<feature type="non-terminal residue" evidence="7">
    <location>
        <position position="1"/>
    </location>
</feature>
<dbReference type="PANTHER" id="PTHR42978:SF2">
    <property type="entry name" value="102 KBASES UNSTABLE REGION: FROM 1 TO 119443"/>
    <property type="match status" value="1"/>
</dbReference>
<comment type="similarity">
    <text evidence="2">Belongs to the metallo-beta-lactamase superfamily.</text>
</comment>
<dbReference type="Pfam" id="PF00753">
    <property type="entry name" value="Lactamase_B"/>
    <property type="match status" value="1"/>
</dbReference>
<reference evidence="7" key="2">
    <citation type="submission" date="2021-08" db="EMBL/GenBank/DDBJ databases">
        <authorList>
            <person name="Gostincar C."/>
            <person name="Sun X."/>
            <person name="Song Z."/>
            <person name="Gunde-Cimerman N."/>
        </authorList>
    </citation>
    <scope>NUCLEOTIDE SEQUENCE</scope>
    <source>
        <strain evidence="7">EXF-9298</strain>
    </source>
</reference>
<dbReference type="InterPro" id="IPR001279">
    <property type="entry name" value="Metallo-B-lactamas"/>
</dbReference>
<keyword evidence="8" id="KW-1185">Reference proteome</keyword>
<dbReference type="EMBL" id="JAHFXS010000148">
    <property type="protein sequence ID" value="KAG9988462.1"/>
    <property type="molecule type" value="Genomic_DNA"/>
</dbReference>
<dbReference type="PANTHER" id="PTHR42978">
    <property type="entry name" value="QUORUM-QUENCHING LACTONASE YTNP-RELATED-RELATED"/>
    <property type="match status" value="1"/>
</dbReference>
<accession>A0A9P8G159</accession>
<dbReference type="Gene3D" id="3.60.15.10">
    <property type="entry name" value="Ribonuclease Z/Hydroxyacylglutathione hydrolase-like"/>
    <property type="match status" value="1"/>
</dbReference>
<comment type="cofactor">
    <cofactor evidence="1">
        <name>Zn(2+)</name>
        <dbReference type="ChEBI" id="CHEBI:29105"/>
    </cofactor>
</comment>
<dbReference type="InterPro" id="IPR036866">
    <property type="entry name" value="RibonucZ/Hydroxyglut_hydro"/>
</dbReference>
<feature type="domain" description="Metallo-beta-lactamase" evidence="6">
    <location>
        <begin position="91"/>
        <end position="284"/>
    </location>
</feature>
<evidence type="ECO:0000256" key="5">
    <source>
        <dbReference type="ARBA" id="ARBA00022833"/>
    </source>
</evidence>
<evidence type="ECO:0000313" key="7">
    <source>
        <dbReference type="EMBL" id="KAG9988462.1"/>
    </source>
</evidence>
<proteinExistence type="inferred from homology"/>
<evidence type="ECO:0000313" key="8">
    <source>
        <dbReference type="Proteomes" id="UP000729357"/>
    </source>
</evidence>
<dbReference type="AlphaFoldDB" id="A0A9P8G159"/>
<protein>
    <recommendedName>
        <fullName evidence="6">Metallo-beta-lactamase domain-containing protein</fullName>
    </recommendedName>
</protein>
<evidence type="ECO:0000259" key="6">
    <source>
        <dbReference type="Pfam" id="PF00753"/>
    </source>
</evidence>
<reference evidence="7" key="1">
    <citation type="journal article" date="2021" name="J Fungi (Basel)">
        <title>Virulence traits and population genomics of the black yeast Aureobasidium melanogenum.</title>
        <authorList>
            <person name="Cernosa A."/>
            <person name="Sun X."/>
            <person name="Gostincar C."/>
            <person name="Fang C."/>
            <person name="Gunde-Cimerman N."/>
            <person name="Song Z."/>
        </authorList>
    </citation>
    <scope>NUCLEOTIDE SEQUENCE</scope>
    <source>
        <strain evidence="7">EXF-9298</strain>
    </source>
</reference>
<dbReference type="GO" id="GO:0046872">
    <property type="term" value="F:metal ion binding"/>
    <property type="evidence" value="ECO:0007669"/>
    <property type="project" value="UniProtKB-KW"/>
</dbReference>
<evidence type="ECO:0000256" key="3">
    <source>
        <dbReference type="ARBA" id="ARBA00022723"/>
    </source>
</evidence>